<evidence type="ECO:0000313" key="2">
    <source>
        <dbReference type="EMBL" id="MBB6547667.1"/>
    </source>
</evidence>
<dbReference type="EMBL" id="JACHMI010000001">
    <property type="protein sequence ID" value="MBB6547667.1"/>
    <property type="molecule type" value="Genomic_DNA"/>
</dbReference>
<evidence type="ECO:0008006" key="4">
    <source>
        <dbReference type="Google" id="ProtNLM"/>
    </source>
</evidence>
<evidence type="ECO:0000313" key="3">
    <source>
        <dbReference type="Proteomes" id="UP000565579"/>
    </source>
</evidence>
<name>A0A7X0TXK3_9ACTN</name>
<sequence length="80" mass="7917">MPGSTALTAVTAASTALSKASWALCLVTSMTGAWAPGGAAAVVDEDVHRADAAERLGQGALVREVGRVGGRSLSRGCFSG</sequence>
<gene>
    <name evidence="2" type="ORF">HD593_002462</name>
</gene>
<protein>
    <recommendedName>
        <fullName evidence="4">Secreted protein</fullName>
    </recommendedName>
</protein>
<keyword evidence="1" id="KW-0732">Signal</keyword>
<comment type="caution">
    <text evidence="2">The sequence shown here is derived from an EMBL/GenBank/DDBJ whole genome shotgun (WGS) entry which is preliminary data.</text>
</comment>
<evidence type="ECO:0000256" key="1">
    <source>
        <dbReference type="SAM" id="SignalP"/>
    </source>
</evidence>
<feature type="chain" id="PRO_5030744120" description="Secreted protein" evidence="1">
    <location>
        <begin position="36"/>
        <end position="80"/>
    </location>
</feature>
<dbReference type="AlphaFoldDB" id="A0A7X0TXK3"/>
<dbReference type="RefSeq" id="WP_185102280.1">
    <property type="nucleotide sequence ID" value="NZ_JACHMI010000001.1"/>
</dbReference>
<dbReference type="Proteomes" id="UP000565579">
    <property type="component" value="Unassembled WGS sequence"/>
</dbReference>
<reference evidence="2 3" key="1">
    <citation type="submission" date="2020-08" db="EMBL/GenBank/DDBJ databases">
        <title>Sequencing the genomes of 1000 actinobacteria strains.</title>
        <authorList>
            <person name="Klenk H.-P."/>
        </authorList>
    </citation>
    <scope>NUCLEOTIDE SEQUENCE [LARGE SCALE GENOMIC DNA]</scope>
    <source>
        <strain evidence="2 3">DSM 43768</strain>
    </source>
</reference>
<accession>A0A7X0TXK3</accession>
<organism evidence="2 3">
    <name type="scientific">Nonomuraea rubra</name>
    <dbReference type="NCBI Taxonomy" id="46180"/>
    <lineage>
        <taxon>Bacteria</taxon>
        <taxon>Bacillati</taxon>
        <taxon>Actinomycetota</taxon>
        <taxon>Actinomycetes</taxon>
        <taxon>Streptosporangiales</taxon>
        <taxon>Streptosporangiaceae</taxon>
        <taxon>Nonomuraea</taxon>
    </lineage>
</organism>
<keyword evidence="3" id="KW-1185">Reference proteome</keyword>
<proteinExistence type="predicted"/>
<feature type="signal peptide" evidence="1">
    <location>
        <begin position="1"/>
        <end position="35"/>
    </location>
</feature>